<dbReference type="AlphaFoldDB" id="S0FHZ9"/>
<dbReference type="PANTHER" id="PTHR34473">
    <property type="entry name" value="UPF0699 TRANSMEMBRANE PROTEIN YDBS"/>
    <property type="match status" value="1"/>
</dbReference>
<dbReference type="Pfam" id="PF03703">
    <property type="entry name" value="bPH_2"/>
    <property type="match status" value="2"/>
</dbReference>
<dbReference type="PANTHER" id="PTHR34473:SF2">
    <property type="entry name" value="UPF0699 TRANSMEMBRANE PROTEIN YDBT"/>
    <property type="match status" value="1"/>
</dbReference>
<dbReference type="InterPro" id="IPR005182">
    <property type="entry name" value="YdbS-like_PH"/>
</dbReference>
<reference evidence="3 4" key="1">
    <citation type="journal article" date="2013" name="Genome Announc.">
        <title>Draft Genome Sequence of the Cellulolytic, Mesophilic, Anaerobic Bacterium Clostridium termitidis Strain CT1112 (DSM 5398).</title>
        <authorList>
            <person name="Lal S."/>
            <person name="Ramachandran U."/>
            <person name="Zhang X."/>
            <person name="Munir R."/>
            <person name="Sparling R."/>
            <person name="Levin D.B."/>
        </authorList>
    </citation>
    <scope>NUCLEOTIDE SEQUENCE [LARGE SCALE GENOMIC DNA]</scope>
    <source>
        <strain evidence="3 4">CT1112</strain>
    </source>
</reference>
<evidence type="ECO:0000256" key="1">
    <source>
        <dbReference type="SAM" id="Phobius"/>
    </source>
</evidence>
<dbReference type="PIRSF" id="PIRSF026631">
    <property type="entry name" value="UCP026631"/>
    <property type="match status" value="1"/>
</dbReference>
<feature type="transmembrane region" description="Helical" evidence="1">
    <location>
        <begin position="178"/>
        <end position="196"/>
    </location>
</feature>
<feature type="domain" description="YdbS-like PH" evidence="2">
    <location>
        <begin position="59"/>
        <end position="118"/>
    </location>
</feature>
<accession>S0FHZ9</accession>
<keyword evidence="1" id="KW-0812">Transmembrane</keyword>
<feature type="transmembrane region" description="Helical" evidence="1">
    <location>
        <begin position="208"/>
        <end position="229"/>
    </location>
</feature>
<proteinExistence type="predicted"/>
<name>S0FHZ9_RUMCE</name>
<feature type="transmembrane region" description="Helical" evidence="1">
    <location>
        <begin position="45"/>
        <end position="66"/>
    </location>
</feature>
<organism evidence="3 4">
    <name type="scientific">Ruminiclostridium cellobioparum subsp. termitidis CT1112</name>
    <dbReference type="NCBI Taxonomy" id="1195236"/>
    <lineage>
        <taxon>Bacteria</taxon>
        <taxon>Bacillati</taxon>
        <taxon>Bacillota</taxon>
        <taxon>Clostridia</taxon>
        <taxon>Eubacteriales</taxon>
        <taxon>Oscillospiraceae</taxon>
        <taxon>Ruminiclostridium</taxon>
    </lineage>
</organism>
<dbReference type="RefSeq" id="WP_004626164.1">
    <property type="nucleotide sequence ID" value="NZ_AORV01000036.1"/>
</dbReference>
<dbReference type="STRING" id="1195236.CTER_2631"/>
<keyword evidence="1" id="KW-1133">Transmembrane helix</keyword>
<protein>
    <submittedName>
        <fullName evidence="3">Putative membrane protein</fullName>
    </submittedName>
</protein>
<gene>
    <name evidence="3" type="ORF">CTER_2631</name>
</gene>
<feature type="transmembrane region" description="Helical" evidence="1">
    <location>
        <begin position="342"/>
        <end position="364"/>
    </location>
</feature>
<evidence type="ECO:0000313" key="3">
    <source>
        <dbReference type="EMBL" id="EMS71455.1"/>
    </source>
</evidence>
<comment type="caution">
    <text evidence="3">The sequence shown here is derived from an EMBL/GenBank/DDBJ whole genome shotgun (WGS) entry which is preliminary data.</text>
</comment>
<keyword evidence="1" id="KW-0472">Membrane</keyword>
<dbReference type="eggNOG" id="COG3428">
    <property type="taxonomic scope" value="Bacteria"/>
</dbReference>
<dbReference type="Proteomes" id="UP000014155">
    <property type="component" value="Unassembled WGS sequence"/>
</dbReference>
<evidence type="ECO:0000259" key="2">
    <source>
        <dbReference type="Pfam" id="PF03703"/>
    </source>
</evidence>
<dbReference type="InterPro" id="IPR014529">
    <property type="entry name" value="UCP026631"/>
</dbReference>
<feature type="transmembrane region" description="Helical" evidence="1">
    <location>
        <begin position="12"/>
        <end position="33"/>
    </location>
</feature>
<feature type="domain" description="YdbS-like PH" evidence="2">
    <location>
        <begin position="235"/>
        <end position="317"/>
    </location>
</feature>
<dbReference type="EMBL" id="AORV01000036">
    <property type="protein sequence ID" value="EMS71455.1"/>
    <property type="molecule type" value="Genomic_DNA"/>
</dbReference>
<sequence>MDFKHRRGNYLIIFEKVIELPILILGALASIILVKNFDAQAVMPLVFILFSPISRLISYLFTFYTLEEEHLVVESGVFTKQRVEIPFSTITTVDLSQNILFQLFKVYKIKVDNASQTNDTANKSNIVLTLKIDQAIQFKEVLTKGKNTQELREQEAETDAIKAMPQDFVKLGLLQSKWVYFLSIIAVAGPFLGIIAPKLENIFQDMLIGGLIAAAIILGYVLSVALSLGKSVLTYYNFKVWATDDTVKIKYGLLNKKSFSLQKSKINGIIFKQSLLMRLCGFYTAEVIVIGYGDADKEGETERAIIFPIATLERLKKIVVRLLPEYSVEYTLCHPDRGAVRYFFANPGFISALITAAISVMVSTAVGQPLIAAAAAVLLILSVIDVLLRFKNSGISVGNKNVVLSAGGFSRWMAFIKTGSIESVTSKGSMFKRERGYVSISLGYVAPARAARLTSYNLPADQFEQLQSVLKY</sequence>
<evidence type="ECO:0000313" key="4">
    <source>
        <dbReference type="Proteomes" id="UP000014155"/>
    </source>
</evidence>
<keyword evidence="4" id="KW-1185">Reference proteome</keyword>
<feature type="transmembrane region" description="Helical" evidence="1">
    <location>
        <begin position="370"/>
        <end position="390"/>
    </location>
</feature>
<dbReference type="PATRIC" id="fig|1195236.3.peg.2951"/>